<reference evidence="1" key="1">
    <citation type="submission" date="2021-04" db="EMBL/GenBank/DDBJ databases">
        <title>Genome based classification of Actinospica acidithermotolerans sp. nov., an actinobacterium isolated from an Indonesian hot spring.</title>
        <authorList>
            <person name="Kusuma A.B."/>
            <person name="Putra K.E."/>
            <person name="Nafisah S."/>
            <person name="Loh J."/>
            <person name="Nouioui I."/>
            <person name="Goodfellow M."/>
        </authorList>
    </citation>
    <scope>NUCLEOTIDE SEQUENCE</scope>
    <source>
        <strain evidence="1">DSM 45618</strain>
    </source>
</reference>
<gene>
    <name evidence="1" type="ORF">KGA66_21145</name>
</gene>
<organism evidence="1 2">
    <name type="scientific">Actinocrinis puniceicyclus</name>
    <dbReference type="NCBI Taxonomy" id="977794"/>
    <lineage>
        <taxon>Bacteria</taxon>
        <taxon>Bacillati</taxon>
        <taxon>Actinomycetota</taxon>
        <taxon>Actinomycetes</taxon>
        <taxon>Catenulisporales</taxon>
        <taxon>Actinospicaceae</taxon>
        <taxon>Actinocrinis</taxon>
    </lineage>
</organism>
<proteinExistence type="predicted"/>
<dbReference type="RefSeq" id="WP_211469925.1">
    <property type="nucleotide sequence ID" value="NZ_JAGSXH010000090.1"/>
</dbReference>
<protein>
    <submittedName>
        <fullName evidence="1">YdeI/OmpD-associated family protein</fullName>
    </submittedName>
</protein>
<dbReference type="EMBL" id="JAGSXH010000090">
    <property type="protein sequence ID" value="MBS2965570.1"/>
    <property type="molecule type" value="Genomic_DNA"/>
</dbReference>
<keyword evidence="2" id="KW-1185">Reference proteome</keyword>
<accession>A0A8J7WRX3</accession>
<sequence length="190" mass="21485">MERVILSFASAPLWAAWLAEHHAHTPDGLWLKIARRESGIPSVTYAEALDEALCFGWIDGQKNKLDERWWLQRFTPRRARSRWSKVNTEKALALIAAGRMQPAGLREVEAAKADGRWERAYDGQSAAQVPPDLQAALEANPRAAQFFATLTGANRYAVLYRIHDAKRPQTRADRIAKFIAMLERGETIHP</sequence>
<evidence type="ECO:0000313" key="1">
    <source>
        <dbReference type="EMBL" id="MBS2965570.1"/>
    </source>
</evidence>
<evidence type="ECO:0000313" key="2">
    <source>
        <dbReference type="Proteomes" id="UP000677913"/>
    </source>
</evidence>
<dbReference type="Proteomes" id="UP000677913">
    <property type="component" value="Unassembled WGS sequence"/>
</dbReference>
<comment type="caution">
    <text evidence="1">The sequence shown here is derived from an EMBL/GenBank/DDBJ whole genome shotgun (WGS) entry which is preliminary data.</text>
</comment>
<dbReference type="AlphaFoldDB" id="A0A8J7WRX3"/>
<dbReference type="Pfam" id="PF13376">
    <property type="entry name" value="OmdA"/>
    <property type="match status" value="1"/>
</dbReference>
<name>A0A8J7WRX3_9ACTN</name>